<dbReference type="EMBL" id="JACGWN010000002">
    <property type="protein sequence ID" value="KAL0458445.1"/>
    <property type="molecule type" value="Genomic_DNA"/>
</dbReference>
<dbReference type="PANTHER" id="PTHR33710">
    <property type="entry name" value="BNAC02G09200D PROTEIN"/>
    <property type="match status" value="1"/>
</dbReference>
<name>A0AAW2Y0K7_9LAMI</name>
<proteinExistence type="predicted"/>
<protein>
    <recommendedName>
        <fullName evidence="2">Reverse transcriptase domain-containing protein</fullName>
    </recommendedName>
</protein>
<dbReference type="PANTHER" id="PTHR33710:SF62">
    <property type="entry name" value="DUF4283 DOMAIN PROTEIN"/>
    <property type="match status" value="1"/>
</dbReference>
<dbReference type="SUPFAM" id="SSF56219">
    <property type="entry name" value="DNase I-like"/>
    <property type="match status" value="1"/>
</dbReference>
<sequence>MGVQRPLWQMEDFRRALANSDLSDLGFQGCRYTWCNRRQHPDTVWARLDRACGNSQWMLKFPNTNVIHKTVPYSDHAMLVVSWDRDGGTNGVRRKHLFRFEASCLQFKECGQVVEQAWTSKTIADPNVRVWRKIQETQIQLLRWNRLKGSKPTKEIKELEERFEAIQAGNLDHTAYAEMDGDDNTKFFHSYASARKRRNLIKRLKDDMGAWRESETELQEVLLHYFRHIFTSTQPGTAELNEVLSVVQPCVTAEMNRSLAEPFTATEVKRAVFEALSCLMQEAERRGRLRGVAVAEQAPRVSHLLFADDTLVFCEANETQIGEIQRILNGYEKVSGQVINFQKSSMVIGGRISELRKVQLAAILGVRVVPFHERYLGLPATSGRSRGALFQGIKDRIWDRISGWNSKLLSSRNYVDRYHGGLGFRGLKEFNVALLAKKATLTNLEEHPSSSSIVGGG</sequence>
<dbReference type="AlphaFoldDB" id="A0AAW2Y0K7"/>
<reference evidence="1" key="2">
    <citation type="journal article" date="2024" name="Plant">
        <title>Genomic evolution and insights into agronomic trait innovations of Sesamum species.</title>
        <authorList>
            <person name="Miao H."/>
            <person name="Wang L."/>
            <person name="Qu L."/>
            <person name="Liu H."/>
            <person name="Sun Y."/>
            <person name="Le M."/>
            <person name="Wang Q."/>
            <person name="Wei S."/>
            <person name="Zheng Y."/>
            <person name="Lin W."/>
            <person name="Duan Y."/>
            <person name="Cao H."/>
            <person name="Xiong S."/>
            <person name="Wang X."/>
            <person name="Wei L."/>
            <person name="Li C."/>
            <person name="Ma Q."/>
            <person name="Ju M."/>
            <person name="Zhao R."/>
            <person name="Li G."/>
            <person name="Mu C."/>
            <person name="Tian Q."/>
            <person name="Mei H."/>
            <person name="Zhang T."/>
            <person name="Gao T."/>
            <person name="Zhang H."/>
        </authorList>
    </citation>
    <scope>NUCLEOTIDE SEQUENCE</scope>
    <source>
        <strain evidence="1">KEN1</strain>
    </source>
</reference>
<evidence type="ECO:0000313" key="1">
    <source>
        <dbReference type="EMBL" id="KAL0458445.1"/>
    </source>
</evidence>
<accession>A0AAW2Y0K7</accession>
<organism evidence="1">
    <name type="scientific">Sesamum latifolium</name>
    <dbReference type="NCBI Taxonomy" id="2727402"/>
    <lineage>
        <taxon>Eukaryota</taxon>
        <taxon>Viridiplantae</taxon>
        <taxon>Streptophyta</taxon>
        <taxon>Embryophyta</taxon>
        <taxon>Tracheophyta</taxon>
        <taxon>Spermatophyta</taxon>
        <taxon>Magnoliopsida</taxon>
        <taxon>eudicotyledons</taxon>
        <taxon>Gunneridae</taxon>
        <taxon>Pentapetalae</taxon>
        <taxon>asterids</taxon>
        <taxon>lamiids</taxon>
        <taxon>Lamiales</taxon>
        <taxon>Pedaliaceae</taxon>
        <taxon>Sesamum</taxon>
    </lineage>
</organism>
<comment type="caution">
    <text evidence="1">The sequence shown here is derived from an EMBL/GenBank/DDBJ whole genome shotgun (WGS) entry which is preliminary data.</text>
</comment>
<evidence type="ECO:0008006" key="2">
    <source>
        <dbReference type="Google" id="ProtNLM"/>
    </source>
</evidence>
<reference evidence="1" key="1">
    <citation type="submission" date="2020-06" db="EMBL/GenBank/DDBJ databases">
        <authorList>
            <person name="Li T."/>
            <person name="Hu X."/>
            <person name="Zhang T."/>
            <person name="Song X."/>
            <person name="Zhang H."/>
            <person name="Dai N."/>
            <person name="Sheng W."/>
            <person name="Hou X."/>
            <person name="Wei L."/>
        </authorList>
    </citation>
    <scope>NUCLEOTIDE SEQUENCE</scope>
    <source>
        <strain evidence="1">KEN1</strain>
        <tissue evidence="1">Leaf</tissue>
    </source>
</reference>
<dbReference type="Gene3D" id="3.60.10.10">
    <property type="entry name" value="Endonuclease/exonuclease/phosphatase"/>
    <property type="match status" value="1"/>
</dbReference>
<gene>
    <name evidence="1" type="ORF">Slati_0471700</name>
</gene>
<dbReference type="InterPro" id="IPR036691">
    <property type="entry name" value="Endo/exonu/phosph_ase_sf"/>
</dbReference>